<reference evidence="2 3" key="1">
    <citation type="submission" date="2020-07" db="EMBL/GenBank/DDBJ databases">
        <title>A new beta-1,3-glucan-decomposing anaerobic bacterium isolated from anoxic soil subjected to biological soil disinfestation.</title>
        <authorList>
            <person name="Ueki A."/>
            <person name="Tonouchi A."/>
        </authorList>
    </citation>
    <scope>NUCLEOTIDE SEQUENCE [LARGE SCALE GENOMIC DNA]</scope>
    <source>
        <strain evidence="2 3">TW1</strain>
    </source>
</reference>
<keyword evidence="1" id="KW-0472">Membrane</keyword>
<protein>
    <submittedName>
        <fullName evidence="2">Uncharacterized protein</fullName>
    </submittedName>
</protein>
<feature type="transmembrane region" description="Helical" evidence="1">
    <location>
        <begin position="40"/>
        <end position="56"/>
    </location>
</feature>
<evidence type="ECO:0000313" key="3">
    <source>
        <dbReference type="Proteomes" id="UP000580568"/>
    </source>
</evidence>
<dbReference type="RefSeq" id="WP_183275733.1">
    <property type="nucleotide sequence ID" value="NZ_BLZR01000001.1"/>
</dbReference>
<sequence>MLLKNTDTTDKYFISAFYVIIIFTFILFDYLRSYIFKTEYIYINFVAIFFTLLLLMNRLYKKQYNEKILYAFIMCAFFAIISAYSATYSKGNYMLIMGCYIMPLLLIGMNCNDLTIESIYLRFLKLLNFIVYVILLLGIIDYISKGNVQQFLINKQYFTGRMIELVYYNLEGGVYRYYSFWGHPLRNAEIFLIYFVINNIFNKYYYVKENPIKISIITLIGVTIANSKIGFLLALILIIFLNSNSNNRDKTKHIYGGIILLIIVLFMNSGIFNSTIVQRIAGDSDLSSGRNQIVSAIIDGYVDRPQLLGGGLDYSYYIRNLTGYGATSFEYPPIMFAYDLGVVTTVLMYILIAIYPMITFFKHKNYYILFSFIIILLDVTSYNGLTNRGDFMFQYCLIIFLLLNIDRAVFTNVRYQSIHISENMDTNVL</sequence>
<dbReference type="EMBL" id="BLZR01000001">
    <property type="protein sequence ID" value="GFP74153.1"/>
    <property type="molecule type" value="Genomic_DNA"/>
</dbReference>
<evidence type="ECO:0000313" key="2">
    <source>
        <dbReference type="EMBL" id="GFP74153.1"/>
    </source>
</evidence>
<feature type="transmembrane region" description="Helical" evidence="1">
    <location>
        <begin position="391"/>
        <end position="410"/>
    </location>
</feature>
<dbReference type="Proteomes" id="UP000580568">
    <property type="component" value="Unassembled WGS sequence"/>
</dbReference>
<feature type="transmembrane region" description="Helical" evidence="1">
    <location>
        <begin position="93"/>
        <end position="111"/>
    </location>
</feature>
<feature type="transmembrane region" description="Helical" evidence="1">
    <location>
        <begin position="253"/>
        <end position="272"/>
    </location>
</feature>
<name>A0A6V8SH01_9CLOT</name>
<feature type="transmembrane region" description="Helical" evidence="1">
    <location>
        <begin position="214"/>
        <end position="241"/>
    </location>
</feature>
<feature type="transmembrane region" description="Helical" evidence="1">
    <location>
        <begin position="334"/>
        <end position="354"/>
    </location>
</feature>
<proteinExistence type="predicted"/>
<keyword evidence="1" id="KW-1133">Transmembrane helix</keyword>
<evidence type="ECO:0000256" key="1">
    <source>
        <dbReference type="SAM" id="Phobius"/>
    </source>
</evidence>
<feature type="transmembrane region" description="Helical" evidence="1">
    <location>
        <begin position="12"/>
        <end position="28"/>
    </location>
</feature>
<keyword evidence="1" id="KW-0812">Transmembrane</keyword>
<keyword evidence="3" id="KW-1185">Reference proteome</keyword>
<comment type="caution">
    <text evidence="2">The sequence shown here is derived from an EMBL/GenBank/DDBJ whole genome shotgun (WGS) entry which is preliminary data.</text>
</comment>
<feature type="transmembrane region" description="Helical" evidence="1">
    <location>
        <begin position="366"/>
        <end position="385"/>
    </location>
</feature>
<accession>A0A6V8SH01</accession>
<organism evidence="2 3">
    <name type="scientific">Clostridium fungisolvens</name>
    <dbReference type="NCBI Taxonomy" id="1604897"/>
    <lineage>
        <taxon>Bacteria</taxon>
        <taxon>Bacillati</taxon>
        <taxon>Bacillota</taxon>
        <taxon>Clostridia</taxon>
        <taxon>Eubacteriales</taxon>
        <taxon>Clostridiaceae</taxon>
        <taxon>Clostridium</taxon>
    </lineage>
</organism>
<feature type="transmembrane region" description="Helical" evidence="1">
    <location>
        <begin position="123"/>
        <end position="143"/>
    </location>
</feature>
<feature type="transmembrane region" description="Helical" evidence="1">
    <location>
        <begin position="68"/>
        <end position="87"/>
    </location>
</feature>
<gene>
    <name evidence="2" type="ORF">bsdtw1_00198</name>
</gene>
<dbReference type="AlphaFoldDB" id="A0A6V8SH01"/>